<evidence type="ECO:0000313" key="2">
    <source>
        <dbReference type="EMBL" id="MFB5191838.1"/>
    </source>
</evidence>
<accession>A0ABV5AI64</accession>
<dbReference type="EMBL" id="JBDXSU010000014">
    <property type="protein sequence ID" value="MFB5191838.1"/>
    <property type="molecule type" value="Genomic_DNA"/>
</dbReference>
<evidence type="ECO:0000313" key="3">
    <source>
        <dbReference type="Proteomes" id="UP001579974"/>
    </source>
</evidence>
<dbReference type="Gene3D" id="3.60.21.10">
    <property type="match status" value="1"/>
</dbReference>
<dbReference type="PANTHER" id="PTHR43143">
    <property type="entry name" value="METALLOPHOSPHOESTERASE, CALCINEURIN SUPERFAMILY"/>
    <property type="match status" value="1"/>
</dbReference>
<gene>
    <name evidence="2" type="ORF">KKP3000_000623</name>
</gene>
<reference evidence="2 3" key="1">
    <citation type="journal article" date="2024" name="Int. J. Mol. Sci.">
        <title>Exploration of Alicyclobacillus spp. Genome in Search of Antibiotic Resistance.</title>
        <authorList>
            <person name="Bucka-Kolendo J."/>
            <person name="Kiousi D.E."/>
            <person name="Dekowska A."/>
            <person name="Mikolajczuk-Szczyrba A."/>
            <person name="Karadedos D.M."/>
            <person name="Michael P."/>
            <person name="Galanis A."/>
            <person name="Sokolowska B."/>
        </authorList>
    </citation>
    <scope>NUCLEOTIDE SEQUENCE [LARGE SCALE GENOMIC DNA]</scope>
    <source>
        <strain evidence="2 3">KKP 3000</strain>
    </source>
</reference>
<dbReference type="InterPro" id="IPR051918">
    <property type="entry name" value="STPP_CPPED1"/>
</dbReference>
<dbReference type="PANTHER" id="PTHR43143:SF1">
    <property type="entry name" value="SERINE_THREONINE-PROTEIN PHOSPHATASE CPPED1"/>
    <property type="match status" value="1"/>
</dbReference>
<dbReference type="RefSeq" id="WP_275476477.1">
    <property type="nucleotide sequence ID" value="NZ_CP162940.1"/>
</dbReference>
<name>A0ABV5AI64_9BACL</name>
<feature type="domain" description="Calcineurin-like phosphoesterase" evidence="1">
    <location>
        <begin position="162"/>
        <end position="372"/>
    </location>
</feature>
<dbReference type="InterPro" id="IPR029052">
    <property type="entry name" value="Metallo-depent_PP-like"/>
</dbReference>
<comment type="caution">
    <text evidence="2">The sequence shown here is derived from an EMBL/GenBank/DDBJ whole genome shotgun (WGS) entry which is preliminary data.</text>
</comment>
<keyword evidence="3" id="KW-1185">Reference proteome</keyword>
<evidence type="ECO:0000259" key="1">
    <source>
        <dbReference type="Pfam" id="PF00149"/>
    </source>
</evidence>
<dbReference type="Proteomes" id="UP001579974">
    <property type="component" value="Unassembled WGS sequence"/>
</dbReference>
<dbReference type="InterPro" id="IPR004843">
    <property type="entry name" value="Calcineurin-like_PHP"/>
</dbReference>
<proteinExistence type="predicted"/>
<sequence length="491" mass="56807">MTRFTTVSDPSLSLWLSAVYEVAEQSLHSVQSSEPTDQHAAVLKHPMVQAAIRHVQTSATSQAPFNPHLSLPAFHDPLTHISHLTYTLAHAHIYKMKEIRDEIEEKLLRLYSDRDPNWSECILKYTEYYWLGQKPHYNNWKIQGRDHLEYSVIRNRLKNDARVGLIGDWGTGMDDALKLVEAMLNENVDAIIHLGDVYYSGTDAEFQHHIVEILEQAMDHAGKRVPIFSIPGNHDYYAGAKGFYEQALRMNHHPDLDGWRQEASYFCLRTEDGMWQFLGMDTGLHGRSVFQDRPSHPVPPYVDESEIEWHYDKLNPERFQGTTILLSHHQLFSQHDKLRDDSTEPWLNGHLLSAFQSYFDQIEVWFWGHEHNLALFKDGTYNLSKGRLIGCSAYEENGDPYAPVDPSYADHVPYLNTDTNWRVSSSSEDPKYFNHAFAILDFSRKNSTDPIRCTYYMFPSWGQTPPDNWQVKELYTESISPAHCKISTAHH</sequence>
<dbReference type="SUPFAM" id="SSF56300">
    <property type="entry name" value="Metallo-dependent phosphatases"/>
    <property type="match status" value="1"/>
</dbReference>
<organism evidence="2 3">
    <name type="scientific">Alicyclobacillus fastidiosus</name>
    <dbReference type="NCBI Taxonomy" id="392011"/>
    <lineage>
        <taxon>Bacteria</taxon>
        <taxon>Bacillati</taxon>
        <taxon>Bacillota</taxon>
        <taxon>Bacilli</taxon>
        <taxon>Bacillales</taxon>
        <taxon>Alicyclobacillaceae</taxon>
        <taxon>Alicyclobacillus</taxon>
    </lineage>
</organism>
<protein>
    <submittedName>
        <fullName evidence="2">Metallophosphoesterase</fullName>
    </submittedName>
</protein>
<dbReference type="Pfam" id="PF00149">
    <property type="entry name" value="Metallophos"/>
    <property type="match status" value="1"/>
</dbReference>